<feature type="transmembrane region" description="Helical" evidence="1">
    <location>
        <begin position="552"/>
        <end position="569"/>
    </location>
</feature>
<comment type="caution">
    <text evidence="3">The sequence shown here is derived from an EMBL/GenBank/DDBJ whole genome shotgun (WGS) entry which is preliminary data.</text>
</comment>
<protein>
    <recommendedName>
        <fullName evidence="5">Integral membrane protein</fullName>
    </recommendedName>
</protein>
<keyword evidence="4" id="KW-1185">Reference proteome</keyword>
<feature type="transmembrane region" description="Helical" evidence="1">
    <location>
        <begin position="514"/>
        <end position="532"/>
    </location>
</feature>
<feature type="signal peptide" evidence="2">
    <location>
        <begin position="1"/>
        <end position="20"/>
    </location>
</feature>
<evidence type="ECO:0000256" key="2">
    <source>
        <dbReference type="SAM" id="SignalP"/>
    </source>
</evidence>
<dbReference type="EMBL" id="BAAAVM010000154">
    <property type="protein sequence ID" value="GAA2783014.1"/>
    <property type="molecule type" value="Genomic_DNA"/>
</dbReference>
<dbReference type="RefSeq" id="WP_345060262.1">
    <property type="nucleotide sequence ID" value="NZ_BAAAVM010000154.1"/>
</dbReference>
<proteinExistence type="predicted"/>
<feature type="transmembrane region" description="Helical" evidence="1">
    <location>
        <begin position="791"/>
        <end position="809"/>
    </location>
</feature>
<evidence type="ECO:0008006" key="5">
    <source>
        <dbReference type="Google" id="ProtNLM"/>
    </source>
</evidence>
<feature type="transmembrane region" description="Helical" evidence="1">
    <location>
        <begin position="821"/>
        <end position="839"/>
    </location>
</feature>
<feature type="transmembrane region" description="Helical" evidence="1">
    <location>
        <begin position="607"/>
        <end position="635"/>
    </location>
</feature>
<feature type="transmembrane region" description="Helical" evidence="1">
    <location>
        <begin position="726"/>
        <end position="748"/>
    </location>
</feature>
<name>A0ABP6HS56_9ACTN</name>
<feature type="transmembrane region" description="Helical" evidence="1">
    <location>
        <begin position="754"/>
        <end position="779"/>
    </location>
</feature>
<accession>A0ABP6HS56</accession>
<evidence type="ECO:0000313" key="4">
    <source>
        <dbReference type="Proteomes" id="UP001500893"/>
    </source>
</evidence>
<feature type="transmembrane region" description="Helical" evidence="1">
    <location>
        <begin position="415"/>
        <end position="438"/>
    </location>
</feature>
<feature type="transmembrane region" description="Helical" evidence="1">
    <location>
        <begin position="479"/>
        <end position="502"/>
    </location>
</feature>
<keyword evidence="2" id="KW-0732">Signal</keyword>
<evidence type="ECO:0000256" key="1">
    <source>
        <dbReference type="SAM" id="Phobius"/>
    </source>
</evidence>
<keyword evidence="1" id="KW-1133">Transmembrane helix</keyword>
<feature type="transmembrane region" description="Helical" evidence="1">
    <location>
        <begin position="581"/>
        <end position="601"/>
    </location>
</feature>
<sequence length="915" mass="97052">MLLLLLGLLASVAVTFYMSAVPDLPRTSDCNEVVSNPPRWLVGDQEFDGSECWWRNRVKALAHNGDVWSVELDRHLNVVQTDGGRPRIVLTASAPTDCALVHAVSEGHHTQNITGFVEGVWGVPLVNGQLPDWQYPKLTLRSSAARATIEVDGTFPTRTGTISQIPQGPTTLNMTVSRQHIAAVDTSWQITAQDSHHLSARARTATQAEALSITLAAGTAPAHDTYAQRADPRRVLPWVWHEAIRMSDALATEGNAALSAAGWCALVLSFRAGALSGLGGQELTRLTRLAGVVLTVHGVLWTANGVDHAADVGVTSGTPAARLATSLLGWEVAGYWAFTGVVVLLTCTTLVVLPTTVWQLRQDLCPPTPPPSRLGRHVRPAAALLAVTALCAAASALYALAWLQYRTLPDERQTALAQAVTLPVLLFGFLVVLCLLAMAVARWAGWRLRLWPLVTCCAVVPFFAVAAEMTGSAGTVPNLLNWAVPGLVGGVAVLATACAATVAFGSPRRLGGRVLLLLYPVAFALAVTWHWASSARPNWWDLASLGQDLDTLSGLILAAVTVRGLRSLGDDATTTPHLLRRHRALGIVLVFALAAGSLTLSTQTSSIAVAAAAITTWLAFPYGQIRLAAAVFAQAPAERAARLRRAVRSGTDRRSLATARKATREAISEGPRPYAAAHNTLRALERRSFDRELPLQGGILVSERQLAFGDYLDARPWARGVRAARLGAVIGAPFTALSLAGAAVAAATSTEHPVSAVLATAAPILLTWAGFGLLYGYFFPLLRGSTGFSKALSLYGVIVVPAVCHVLASPRSSHWTAWTQTLLYALEALAFAMTLGLRADSEMLAAHSMRPARLADLHNLGTITAWWSTVAAALATGAATLIIAGLQPFLLDVFPQHVTQPTPAPSPAVTTHSAP</sequence>
<reference evidence="4" key="1">
    <citation type="journal article" date="2019" name="Int. J. Syst. Evol. Microbiol.">
        <title>The Global Catalogue of Microorganisms (GCM) 10K type strain sequencing project: providing services to taxonomists for standard genome sequencing and annotation.</title>
        <authorList>
            <consortium name="The Broad Institute Genomics Platform"/>
            <consortium name="The Broad Institute Genome Sequencing Center for Infectious Disease"/>
            <person name="Wu L."/>
            <person name="Ma J."/>
        </authorList>
    </citation>
    <scope>NUCLEOTIDE SEQUENCE [LARGE SCALE GENOMIC DNA]</scope>
    <source>
        <strain evidence="4">JCM 11574</strain>
    </source>
</reference>
<gene>
    <name evidence="3" type="ORF">GCM10010521_72080</name>
</gene>
<keyword evidence="1" id="KW-0812">Transmembrane</keyword>
<keyword evidence="1" id="KW-0472">Membrane</keyword>
<feature type="transmembrane region" description="Helical" evidence="1">
    <location>
        <begin position="335"/>
        <end position="360"/>
    </location>
</feature>
<dbReference type="Proteomes" id="UP001500893">
    <property type="component" value="Unassembled WGS sequence"/>
</dbReference>
<feature type="transmembrane region" description="Helical" evidence="1">
    <location>
        <begin position="450"/>
        <end position="467"/>
    </location>
</feature>
<feature type="transmembrane region" description="Helical" evidence="1">
    <location>
        <begin position="381"/>
        <end position="403"/>
    </location>
</feature>
<evidence type="ECO:0000313" key="3">
    <source>
        <dbReference type="EMBL" id="GAA2783014.1"/>
    </source>
</evidence>
<feature type="chain" id="PRO_5046925795" description="Integral membrane protein" evidence="2">
    <location>
        <begin position="21"/>
        <end position="915"/>
    </location>
</feature>
<organism evidence="3 4">
    <name type="scientific">Streptomyces rameus</name>
    <dbReference type="NCBI Taxonomy" id="68261"/>
    <lineage>
        <taxon>Bacteria</taxon>
        <taxon>Bacillati</taxon>
        <taxon>Actinomycetota</taxon>
        <taxon>Actinomycetes</taxon>
        <taxon>Kitasatosporales</taxon>
        <taxon>Streptomycetaceae</taxon>
        <taxon>Streptomyces</taxon>
    </lineage>
</organism>
<feature type="transmembrane region" description="Helical" evidence="1">
    <location>
        <begin position="860"/>
        <end position="886"/>
    </location>
</feature>